<evidence type="ECO:0000256" key="1">
    <source>
        <dbReference type="ARBA" id="ARBA00004651"/>
    </source>
</evidence>
<feature type="compositionally biased region" description="Low complexity" evidence="7">
    <location>
        <begin position="492"/>
        <end position="502"/>
    </location>
</feature>
<proteinExistence type="inferred from homology"/>
<dbReference type="Pfam" id="PF07662">
    <property type="entry name" value="Nucleos_tra2_C"/>
    <property type="match status" value="1"/>
</dbReference>
<feature type="transmembrane region" description="Helical" evidence="8">
    <location>
        <begin position="618"/>
        <end position="639"/>
    </location>
</feature>
<dbReference type="Pfam" id="PF01773">
    <property type="entry name" value="Nucleos_tra2_N"/>
    <property type="match status" value="1"/>
</dbReference>
<keyword evidence="3" id="KW-1003">Cell membrane</keyword>
<dbReference type="PANTHER" id="PTHR10590:SF4">
    <property type="entry name" value="SOLUTE CARRIER FAMILY 28 MEMBER 3"/>
    <property type="match status" value="1"/>
</dbReference>
<accession>A0A0G4IE63</accession>
<gene>
    <name evidence="12" type="ORF">Cvel_13626</name>
</gene>
<feature type="transmembrane region" description="Helical" evidence="8">
    <location>
        <begin position="741"/>
        <end position="764"/>
    </location>
</feature>
<evidence type="ECO:0000256" key="6">
    <source>
        <dbReference type="ARBA" id="ARBA00023136"/>
    </source>
</evidence>
<feature type="domain" description="Nucleoside transporter/FeoB GTPase Gate" evidence="11">
    <location>
        <begin position="203"/>
        <end position="301"/>
    </location>
</feature>
<feature type="transmembrane region" description="Helical" evidence="8">
    <location>
        <begin position="121"/>
        <end position="137"/>
    </location>
</feature>
<feature type="region of interest" description="Disordered" evidence="7">
    <location>
        <begin position="335"/>
        <end position="519"/>
    </location>
</feature>
<feature type="transmembrane region" description="Helical" evidence="8">
    <location>
        <begin position="144"/>
        <end position="164"/>
    </location>
</feature>
<sequence length="765" mass="80657">MQAGSKDSEKRSRRLNLTLRIVFLVLFVAYFVTALVLDVNRALPLVYVTAAIVGYFALRYSIPVLARAVKKSLVRSGKCSAGCSRRSACTRVNPQTVVQTMLLLFMVAFVVARSVGDLKCLISGAGILVFIGIAYALSPARRQIVWQPLVWGVFLQFLLGLLILQTEAGLKVFEFIGEKFNAFIGFADSGIDFLFGKSEMSIAFRVLPLVVYFSAAVGVLRYFGAIQPAIRGAAWVMSFTMQTTGPESLIAAANIFLGQTEAPLLISPLIPRLSSSELFALMTSGMASIAGTVLGVYIAMGISPSGLLAASVMTAPAALAMSKLFLPHGTSLALSHAKEAGEEQEGEEGGEVGGALDEERGQRGERNGDETDGALEESGMAFPGPSPGSSVPTRSPSMCPPPPLQGTGGIVGLQRESRDEGEGTREDEAAGLCGRAMTEREESALGGPGGQASSSSFTSTGSIQQEKERERELLGSCRQAQRTAGRGGGGAMSEQGEVAAGEGDLEEGGLPSRGRGARGRNLFGMETRIWSAGAVVDPRNWPRNGKKVEGGVGAEGEETVKSKDQKKNGGNEKEEENPDAVDVEELMKSPDSSLVEALANGTAAAIILTLNIGAQLLVFISAVAFVNAVLSWFGFFVGLESLSLEKICSYVLSPLAFLMGVPWQNGECLIAGELLGMKIFLNEFVAYSRMVTPEVQEALGERAKVILTFAMCGFSNVGSIGVMVGGLGTLAEARKSEVASLAWYAFAASNLACFLTASTAGVFVS</sequence>
<feature type="compositionally biased region" description="Acidic residues" evidence="7">
    <location>
        <begin position="573"/>
        <end position="582"/>
    </location>
</feature>
<evidence type="ECO:0000256" key="3">
    <source>
        <dbReference type="ARBA" id="ARBA00022475"/>
    </source>
</evidence>
<feature type="compositionally biased region" description="Low complexity" evidence="7">
    <location>
        <begin position="453"/>
        <end position="462"/>
    </location>
</feature>
<dbReference type="GO" id="GO:0015293">
    <property type="term" value="F:symporter activity"/>
    <property type="evidence" value="ECO:0007669"/>
    <property type="project" value="TreeGrafter"/>
</dbReference>
<dbReference type="VEuPathDB" id="CryptoDB:Cvel_13626"/>
<feature type="region of interest" description="Disordered" evidence="7">
    <location>
        <begin position="540"/>
        <end position="582"/>
    </location>
</feature>
<feature type="transmembrane region" description="Helical" evidence="8">
    <location>
        <begin position="96"/>
        <end position="115"/>
    </location>
</feature>
<evidence type="ECO:0000259" key="9">
    <source>
        <dbReference type="Pfam" id="PF01773"/>
    </source>
</evidence>
<feature type="domain" description="Concentrative nucleoside transporter C-terminal" evidence="10">
    <location>
        <begin position="577"/>
        <end position="761"/>
    </location>
</feature>
<evidence type="ECO:0000259" key="10">
    <source>
        <dbReference type="Pfam" id="PF07662"/>
    </source>
</evidence>
<evidence type="ECO:0000256" key="7">
    <source>
        <dbReference type="SAM" id="MobiDB-lite"/>
    </source>
</evidence>
<name>A0A0G4IE63_9ALVE</name>
<keyword evidence="6 8" id="KW-0472">Membrane</keyword>
<comment type="subcellular location">
    <subcellularLocation>
        <location evidence="1">Cell membrane</location>
        <topology evidence="1">Multi-pass membrane protein</topology>
    </subcellularLocation>
</comment>
<feature type="domain" description="Concentrative nucleoside transporter N-terminal" evidence="9">
    <location>
        <begin position="125"/>
        <end position="197"/>
    </location>
</feature>
<keyword evidence="5 8" id="KW-1133">Transmembrane helix</keyword>
<dbReference type="Pfam" id="PF07670">
    <property type="entry name" value="Gate"/>
    <property type="match status" value="1"/>
</dbReference>
<dbReference type="InterPro" id="IPR011657">
    <property type="entry name" value="CNT_C_dom"/>
</dbReference>
<evidence type="ECO:0000259" key="11">
    <source>
        <dbReference type="Pfam" id="PF07670"/>
    </source>
</evidence>
<evidence type="ECO:0000256" key="2">
    <source>
        <dbReference type="ARBA" id="ARBA00009033"/>
    </source>
</evidence>
<organism evidence="12">
    <name type="scientific">Chromera velia CCMP2878</name>
    <dbReference type="NCBI Taxonomy" id="1169474"/>
    <lineage>
        <taxon>Eukaryota</taxon>
        <taxon>Sar</taxon>
        <taxon>Alveolata</taxon>
        <taxon>Colpodellida</taxon>
        <taxon>Chromeraceae</taxon>
        <taxon>Chromera</taxon>
    </lineage>
</organism>
<dbReference type="GO" id="GO:0005886">
    <property type="term" value="C:plasma membrane"/>
    <property type="evidence" value="ECO:0007669"/>
    <property type="project" value="UniProtKB-SubCell"/>
</dbReference>
<dbReference type="PANTHER" id="PTHR10590">
    <property type="entry name" value="SODIUM/NUCLEOSIDE COTRANSPORTER"/>
    <property type="match status" value="1"/>
</dbReference>
<dbReference type="InterPro" id="IPR011642">
    <property type="entry name" value="Gate_dom"/>
</dbReference>
<feature type="compositionally biased region" description="Basic and acidic residues" evidence="7">
    <location>
        <begin position="357"/>
        <end position="369"/>
    </location>
</feature>
<dbReference type="EMBL" id="CDMZ01005886">
    <property type="protein sequence ID" value="CEM55532.1"/>
    <property type="molecule type" value="Genomic_DNA"/>
</dbReference>
<evidence type="ECO:0000256" key="8">
    <source>
        <dbReference type="SAM" id="Phobius"/>
    </source>
</evidence>
<feature type="compositionally biased region" description="Basic and acidic residues" evidence="7">
    <location>
        <begin position="558"/>
        <end position="572"/>
    </location>
</feature>
<evidence type="ECO:0008006" key="13">
    <source>
        <dbReference type="Google" id="ProtNLM"/>
    </source>
</evidence>
<feature type="transmembrane region" description="Helical" evidence="8">
    <location>
        <begin position="705"/>
        <end position="729"/>
    </location>
</feature>
<keyword evidence="4 8" id="KW-0812">Transmembrane</keyword>
<protein>
    <recommendedName>
        <fullName evidence="13">Concentrative nucleoside transporter C-terminal domain-containing protein</fullName>
    </recommendedName>
</protein>
<evidence type="ECO:0000256" key="5">
    <source>
        <dbReference type="ARBA" id="ARBA00022989"/>
    </source>
</evidence>
<dbReference type="GO" id="GO:0005337">
    <property type="term" value="F:nucleoside transmembrane transporter activity"/>
    <property type="evidence" value="ECO:0007669"/>
    <property type="project" value="InterPro"/>
</dbReference>
<feature type="transmembrane region" description="Helical" evidence="8">
    <location>
        <begin position="45"/>
        <end position="66"/>
    </location>
</feature>
<evidence type="ECO:0000256" key="4">
    <source>
        <dbReference type="ARBA" id="ARBA00022692"/>
    </source>
</evidence>
<feature type="transmembrane region" description="Helical" evidence="8">
    <location>
        <begin position="202"/>
        <end position="223"/>
    </location>
</feature>
<dbReference type="InterPro" id="IPR008276">
    <property type="entry name" value="C_nuclsd_transpt"/>
</dbReference>
<dbReference type="InterPro" id="IPR002668">
    <property type="entry name" value="CNT_N_dom"/>
</dbReference>
<feature type="compositionally biased region" description="Basic and acidic residues" evidence="7">
    <location>
        <begin position="415"/>
        <end position="428"/>
    </location>
</feature>
<dbReference type="AlphaFoldDB" id="A0A0G4IE63"/>
<evidence type="ECO:0000313" key="12">
    <source>
        <dbReference type="EMBL" id="CEM55532.1"/>
    </source>
</evidence>
<comment type="similarity">
    <text evidence="2">Belongs to the concentrative nucleoside transporter (CNT) (TC 2.A.41) family.</text>
</comment>
<reference evidence="12" key="1">
    <citation type="submission" date="2014-11" db="EMBL/GenBank/DDBJ databases">
        <authorList>
            <person name="Otto D Thomas"/>
            <person name="Naeem Raeece"/>
        </authorList>
    </citation>
    <scope>NUCLEOTIDE SEQUENCE</scope>
</reference>
<feature type="transmembrane region" description="Helical" evidence="8">
    <location>
        <begin position="21"/>
        <end position="39"/>
    </location>
</feature>